<organism evidence="2 3">
    <name type="scientific">Rubroshorea leprosula</name>
    <dbReference type="NCBI Taxonomy" id="152421"/>
    <lineage>
        <taxon>Eukaryota</taxon>
        <taxon>Viridiplantae</taxon>
        <taxon>Streptophyta</taxon>
        <taxon>Embryophyta</taxon>
        <taxon>Tracheophyta</taxon>
        <taxon>Spermatophyta</taxon>
        <taxon>Magnoliopsida</taxon>
        <taxon>eudicotyledons</taxon>
        <taxon>Gunneridae</taxon>
        <taxon>Pentapetalae</taxon>
        <taxon>rosids</taxon>
        <taxon>malvids</taxon>
        <taxon>Malvales</taxon>
        <taxon>Dipterocarpaceae</taxon>
        <taxon>Rubroshorea</taxon>
    </lineage>
</organism>
<protein>
    <recommendedName>
        <fullName evidence="4">Protein APEM9</fullName>
    </recommendedName>
</protein>
<evidence type="ECO:0008006" key="4">
    <source>
        <dbReference type="Google" id="ProtNLM"/>
    </source>
</evidence>
<dbReference type="AlphaFoldDB" id="A0AAV5K8V1"/>
<comment type="caution">
    <text evidence="2">The sequence shown here is derived from an EMBL/GenBank/DDBJ whole genome shotgun (WGS) entry which is preliminary data.</text>
</comment>
<sequence>MILCRTSRIVDELRAVFVSVEAIPVQVLLTGVCFQISEGSTLGVREFLEEFLCKWRNLDEIYFVLIGAEGALDFEEGCDSHFVMGIGKYMEVVELYAVTLLAKVSNDVELAISWVEKAALPEEKRQGLLRRLHSLCSSNVTNMSQDSSSHLLEVKNAADSSRLPKATLLEGSSKALKKGYQLNGESNSKQAILKLTSRANACLWFFRNISFKFGNVRLVISGGRIFLGFLIFLIYYVLHRKRASLQRIVRRQVLAIKKAMVDLWQLAFSYQVNPLAAVQSLPAATSGSR</sequence>
<accession>A0AAV5K8V1</accession>
<proteinExistence type="predicted"/>
<dbReference type="InterPro" id="IPR034571">
    <property type="entry name" value="APEM9"/>
</dbReference>
<feature type="transmembrane region" description="Helical" evidence="1">
    <location>
        <begin position="218"/>
        <end position="238"/>
    </location>
</feature>
<evidence type="ECO:0000313" key="3">
    <source>
        <dbReference type="Proteomes" id="UP001054252"/>
    </source>
</evidence>
<dbReference type="PANTHER" id="PTHR36361:SF1">
    <property type="entry name" value="PROTEIN APEM9"/>
    <property type="match status" value="1"/>
</dbReference>
<keyword evidence="1" id="KW-1133">Transmembrane helix</keyword>
<keyword evidence="1" id="KW-0472">Membrane</keyword>
<dbReference type="EMBL" id="BPVZ01000055">
    <property type="protein sequence ID" value="GKV20467.1"/>
    <property type="molecule type" value="Genomic_DNA"/>
</dbReference>
<dbReference type="GO" id="GO:0015919">
    <property type="term" value="P:peroxisomal membrane transport"/>
    <property type="evidence" value="ECO:0007669"/>
    <property type="project" value="InterPro"/>
</dbReference>
<gene>
    <name evidence="2" type="ORF">SLEP1_g30591</name>
</gene>
<dbReference type="Proteomes" id="UP001054252">
    <property type="component" value="Unassembled WGS sequence"/>
</dbReference>
<dbReference type="PANTHER" id="PTHR36361">
    <property type="entry name" value="PROTEIN APEM9"/>
    <property type="match status" value="1"/>
</dbReference>
<evidence type="ECO:0000256" key="1">
    <source>
        <dbReference type="SAM" id="Phobius"/>
    </source>
</evidence>
<name>A0AAV5K8V1_9ROSI</name>
<keyword evidence="3" id="KW-1185">Reference proteome</keyword>
<reference evidence="2 3" key="1">
    <citation type="journal article" date="2021" name="Commun. Biol.">
        <title>The genome of Shorea leprosula (Dipterocarpaceae) highlights the ecological relevance of drought in aseasonal tropical rainforests.</title>
        <authorList>
            <person name="Ng K.K.S."/>
            <person name="Kobayashi M.J."/>
            <person name="Fawcett J.A."/>
            <person name="Hatakeyama M."/>
            <person name="Paape T."/>
            <person name="Ng C.H."/>
            <person name="Ang C.C."/>
            <person name="Tnah L.H."/>
            <person name="Lee C.T."/>
            <person name="Nishiyama T."/>
            <person name="Sese J."/>
            <person name="O'Brien M.J."/>
            <person name="Copetti D."/>
            <person name="Mohd Noor M.I."/>
            <person name="Ong R.C."/>
            <person name="Putra M."/>
            <person name="Sireger I.Z."/>
            <person name="Indrioko S."/>
            <person name="Kosugi Y."/>
            <person name="Izuno A."/>
            <person name="Isagi Y."/>
            <person name="Lee S.L."/>
            <person name="Shimizu K.K."/>
        </authorList>
    </citation>
    <scope>NUCLEOTIDE SEQUENCE [LARGE SCALE GENOMIC DNA]</scope>
    <source>
        <strain evidence="2">214</strain>
    </source>
</reference>
<keyword evidence="1" id="KW-0812">Transmembrane</keyword>
<evidence type="ECO:0000313" key="2">
    <source>
        <dbReference type="EMBL" id="GKV20467.1"/>
    </source>
</evidence>